<evidence type="ECO:0000313" key="3">
    <source>
        <dbReference type="Proteomes" id="UP000266841"/>
    </source>
</evidence>
<dbReference type="Gene3D" id="1.10.443.10">
    <property type="entry name" value="Intergrase catalytic core"/>
    <property type="match status" value="1"/>
</dbReference>
<keyword evidence="3" id="KW-1185">Reference proteome</keyword>
<sequence>MFSYQRLDDWPGQPAEAFIKTDFVFLDRRKRRLNPRETLPAHEPIAVYRSSTGERAFITDSDVNQHLRFAAHKVLGIPLDDPELQKWSTHSIRVMAANLLHRQHFSDSYFQNRLRWKSTAFKKYLRNTFYTADQHTLHLSDENLPPLPQRGGLRRGSEPHERLTDAKASAHNSHTSDLVVGGTIRLASESSSGTDWYSQANTNLALLLENLDTTISCLAWDSPRVLRPIQTQACGHQEARTEGATEVF</sequence>
<dbReference type="GO" id="GO:0015074">
    <property type="term" value="P:DNA integration"/>
    <property type="evidence" value="ECO:0007669"/>
    <property type="project" value="InterPro"/>
</dbReference>
<dbReference type="GO" id="GO:0006310">
    <property type="term" value="P:DNA recombination"/>
    <property type="evidence" value="ECO:0007669"/>
    <property type="project" value="InterPro"/>
</dbReference>
<gene>
    <name evidence="2" type="ORF">THAOC_13004</name>
</gene>
<feature type="compositionally biased region" description="Basic and acidic residues" evidence="1">
    <location>
        <begin position="155"/>
        <end position="165"/>
    </location>
</feature>
<dbReference type="GO" id="GO:0003677">
    <property type="term" value="F:DNA binding"/>
    <property type="evidence" value="ECO:0007669"/>
    <property type="project" value="InterPro"/>
</dbReference>
<proteinExistence type="predicted"/>
<name>K0SYM9_THAOC</name>
<dbReference type="EMBL" id="AGNL01015277">
    <property type="protein sequence ID" value="EJK66091.1"/>
    <property type="molecule type" value="Genomic_DNA"/>
</dbReference>
<dbReference type="InterPro" id="IPR013762">
    <property type="entry name" value="Integrase-like_cat_sf"/>
</dbReference>
<evidence type="ECO:0000313" key="2">
    <source>
        <dbReference type="EMBL" id="EJK66091.1"/>
    </source>
</evidence>
<organism evidence="2 3">
    <name type="scientific">Thalassiosira oceanica</name>
    <name type="common">Marine diatom</name>
    <dbReference type="NCBI Taxonomy" id="159749"/>
    <lineage>
        <taxon>Eukaryota</taxon>
        <taxon>Sar</taxon>
        <taxon>Stramenopiles</taxon>
        <taxon>Ochrophyta</taxon>
        <taxon>Bacillariophyta</taxon>
        <taxon>Coscinodiscophyceae</taxon>
        <taxon>Thalassiosirophycidae</taxon>
        <taxon>Thalassiosirales</taxon>
        <taxon>Thalassiosiraceae</taxon>
        <taxon>Thalassiosira</taxon>
    </lineage>
</organism>
<comment type="caution">
    <text evidence="2">The sequence shown here is derived from an EMBL/GenBank/DDBJ whole genome shotgun (WGS) entry which is preliminary data.</text>
</comment>
<dbReference type="AlphaFoldDB" id="K0SYM9"/>
<dbReference type="Proteomes" id="UP000266841">
    <property type="component" value="Unassembled WGS sequence"/>
</dbReference>
<feature type="region of interest" description="Disordered" evidence="1">
    <location>
        <begin position="140"/>
        <end position="174"/>
    </location>
</feature>
<reference evidence="2 3" key="1">
    <citation type="journal article" date="2012" name="Genome Biol.">
        <title>Genome and low-iron response of an oceanic diatom adapted to chronic iron limitation.</title>
        <authorList>
            <person name="Lommer M."/>
            <person name="Specht M."/>
            <person name="Roy A.S."/>
            <person name="Kraemer L."/>
            <person name="Andreson R."/>
            <person name="Gutowska M.A."/>
            <person name="Wolf J."/>
            <person name="Bergner S.V."/>
            <person name="Schilhabel M.B."/>
            <person name="Klostermeier U.C."/>
            <person name="Beiko R.G."/>
            <person name="Rosenstiel P."/>
            <person name="Hippler M."/>
            <person name="Laroche J."/>
        </authorList>
    </citation>
    <scope>NUCLEOTIDE SEQUENCE [LARGE SCALE GENOMIC DNA]</scope>
    <source>
        <strain evidence="2 3">CCMP1005</strain>
    </source>
</reference>
<accession>K0SYM9</accession>
<evidence type="ECO:0000256" key="1">
    <source>
        <dbReference type="SAM" id="MobiDB-lite"/>
    </source>
</evidence>
<protein>
    <submittedName>
        <fullName evidence="2">Uncharacterized protein</fullName>
    </submittedName>
</protein>